<keyword evidence="8" id="KW-0756">Sterol biosynthesis</keyword>
<evidence type="ECO:0000256" key="4">
    <source>
        <dbReference type="ARBA" id="ARBA00022692"/>
    </source>
</evidence>
<keyword evidence="5" id="KW-0256">Endoplasmic reticulum</keyword>
<evidence type="ECO:0000313" key="14">
    <source>
        <dbReference type="Proteomes" id="UP001138500"/>
    </source>
</evidence>
<evidence type="ECO:0000256" key="11">
    <source>
        <dbReference type="ARBA" id="ARBA00023166"/>
    </source>
</evidence>
<evidence type="ECO:0000256" key="5">
    <source>
        <dbReference type="ARBA" id="ARBA00022824"/>
    </source>
</evidence>
<comment type="caution">
    <text evidence="13">The sequence shown here is derived from an EMBL/GenBank/DDBJ whole genome shotgun (WGS) entry which is preliminary data.</text>
</comment>
<keyword evidence="14" id="KW-1185">Reference proteome</keyword>
<reference evidence="13 14" key="2">
    <citation type="journal article" date="2021" name="Curr. Genet.">
        <title>Genetic response to nitrogen starvation in the aggressive Eucalyptus foliar pathogen Teratosphaeria destructans.</title>
        <authorList>
            <person name="Havenga M."/>
            <person name="Wingfield B.D."/>
            <person name="Wingfield M.J."/>
            <person name="Dreyer L.L."/>
            <person name="Roets F."/>
            <person name="Aylward J."/>
        </authorList>
    </citation>
    <scope>NUCLEOTIDE SEQUENCE [LARGE SCALE GENOMIC DNA]</scope>
    <source>
        <strain evidence="13">CMW44962</strain>
    </source>
</reference>
<dbReference type="Proteomes" id="UP001138500">
    <property type="component" value="Unassembled WGS sequence"/>
</dbReference>
<evidence type="ECO:0000256" key="10">
    <source>
        <dbReference type="ARBA" id="ARBA00023136"/>
    </source>
</evidence>
<keyword evidence="11" id="KW-1207">Sterol metabolism</keyword>
<dbReference type="EMBL" id="RIBY02002234">
    <property type="protein sequence ID" value="KAH9822029.1"/>
    <property type="molecule type" value="Genomic_DNA"/>
</dbReference>
<keyword evidence="10" id="KW-0472">Membrane</keyword>
<organism evidence="13 14">
    <name type="scientific">Teratosphaeria destructans</name>
    <dbReference type="NCBI Taxonomy" id="418781"/>
    <lineage>
        <taxon>Eukaryota</taxon>
        <taxon>Fungi</taxon>
        <taxon>Dikarya</taxon>
        <taxon>Ascomycota</taxon>
        <taxon>Pezizomycotina</taxon>
        <taxon>Dothideomycetes</taxon>
        <taxon>Dothideomycetidae</taxon>
        <taxon>Mycosphaerellales</taxon>
        <taxon>Teratosphaeriaceae</taxon>
        <taxon>Teratosphaeria</taxon>
    </lineage>
</organism>
<evidence type="ECO:0000256" key="8">
    <source>
        <dbReference type="ARBA" id="ARBA00023011"/>
    </source>
</evidence>
<dbReference type="PANTHER" id="PTHR15451">
    <property type="entry name" value="ERGOSTEROL BIOSYNTHETIC PROTEIN 28-RELATED"/>
    <property type="match status" value="1"/>
</dbReference>
<keyword evidence="3" id="KW-0444">Lipid biosynthesis</keyword>
<accession>A0A9W7SLK4</accession>
<keyword evidence="6" id="KW-0752">Steroid biosynthesis</keyword>
<proteinExistence type="inferred from homology"/>
<dbReference type="OrthoDB" id="6485510at2759"/>
<dbReference type="GO" id="GO:0016126">
    <property type="term" value="P:sterol biosynthetic process"/>
    <property type="evidence" value="ECO:0007669"/>
    <property type="project" value="UniProtKB-KW"/>
</dbReference>
<keyword evidence="9" id="KW-0443">Lipid metabolism</keyword>
<dbReference type="GO" id="GO:0005789">
    <property type="term" value="C:endoplasmic reticulum membrane"/>
    <property type="evidence" value="ECO:0007669"/>
    <property type="project" value="UniProtKB-SubCell"/>
</dbReference>
<keyword evidence="7" id="KW-1133">Transmembrane helix</keyword>
<keyword evidence="4" id="KW-0812">Transmembrane</keyword>
<evidence type="ECO:0000256" key="6">
    <source>
        <dbReference type="ARBA" id="ARBA00022955"/>
    </source>
</evidence>
<evidence type="ECO:0000256" key="12">
    <source>
        <dbReference type="ARBA" id="ARBA00023221"/>
    </source>
</evidence>
<evidence type="ECO:0000256" key="7">
    <source>
        <dbReference type="ARBA" id="ARBA00022989"/>
    </source>
</evidence>
<dbReference type="AlphaFoldDB" id="A0A9W7SLK4"/>
<sequence length="181" mass="20393">MFETWEVLPYALHLVRSKKDNLLYVLPTLFWLTHPKTATISALRAFQAYVPSLQNRLMRILYNKAPQNQTSALAARQFGSWNLLVMVVQINAGINIHHSGAYNVALWAFAIQLVHFLFERVACGTVGGGERGLLAAEIWAFVGFVWMMVQREGYVDAGGEMYNPNSLWHPYEGQGFAPGPH</sequence>
<comment type="subcellular location">
    <subcellularLocation>
        <location evidence="1">Endoplasmic reticulum membrane</location>
        <topology evidence="1">Multi-pass membrane protein</topology>
    </subcellularLocation>
</comment>
<name>A0A9W7SLK4_9PEZI</name>
<protein>
    <submittedName>
        <fullName evidence="13">Erg28-like protein</fullName>
    </submittedName>
</protein>
<dbReference type="GO" id="GO:0030674">
    <property type="term" value="F:protein-macromolecule adaptor activity"/>
    <property type="evidence" value="ECO:0007669"/>
    <property type="project" value="TreeGrafter"/>
</dbReference>
<keyword evidence="12" id="KW-0753">Steroid metabolism</keyword>
<gene>
    <name evidence="13" type="ORF">Tdes44962_MAKER04822</name>
</gene>
<reference evidence="13 14" key="1">
    <citation type="journal article" date="2018" name="IMA Fungus">
        <title>IMA Genome-F 10: Nine draft genome sequences of Claviceps purpurea s.lat., including C. arundinis, C. humidiphila, and C. cf. spartinae, pseudomolecules for the pitch canker pathogen Fusarium circinatum, draft genome of Davidsoniella eucalypti, Grosmannia galeiformis, Quambalaria eucalypti, and Teratosphaeria destructans.</title>
        <authorList>
            <person name="Wingfield B.D."/>
            <person name="Liu M."/>
            <person name="Nguyen H.D."/>
            <person name="Lane F.A."/>
            <person name="Morgan S.W."/>
            <person name="De Vos L."/>
            <person name="Wilken P.M."/>
            <person name="Duong T.A."/>
            <person name="Aylward J."/>
            <person name="Coetzee M.P."/>
            <person name="Dadej K."/>
            <person name="De Beer Z.W."/>
            <person name="Findlay W."/>
            <person name="Havenga M."/>
            <person name="Kolarik M."/>
            <person name="Menzies J.G."/>
            <person name="Naidoo K."/>
            <person name="Pochopski O."/>
            <person name="Shoukouhi P."/>
            <person name="Santana Q.C."/>
            <person name="Seifert K.A."/>
            <person name="Soal N."/>
            <person name="Steenkamp E.T."/>
            <person name="Tatham C.T."/>
            <person name="van der Nest M.A."/>
            <person name="Wingfield M.J."/>
        </authorList>
    </citation>
    <scope>NUCLEOTIDE SEQUENCE [LARGE SCALE GENOMIC DNA]</scope>
    <source>
        <strain evidence="13">CMW44962</strain>
    </source>
</reference>
<comment type="similarity">
    <text evidence="2">Belongs to the ERG28 family.</text>
</comment>
<evidence type="ECO:0000256" key="3">
    <source>
        <dbReference type="ARBA" id="ARBA00022516"/>
    </source>
</evidence>
<dbReference type="Pfam" id="PF03694">
    <property type="entry name" value="Erg28"/>
    <property type="match status" value="1"/>
</dbReference>
<evidence type="ECO:0000256" key="9">
    <source>
        <dbReference type="ARBA" id="ARBA00023098"/>
    </source>
</evidence>
<dbReference type="InterPro" id="IPR005352">
    <property type="entry name" value="Erg28"/>
</dbReference>
<evidence type="ECO:0000313" key="13">
    <source>
        <dbReference type="EMBL" id="KAH9822029.1"/>
    </source>
</evidence>
<evidence type="ECO:0000256" key="2">
    <source>
        <dbReference type="ARBA" id="ARBA00005377"/>
    </source>
</evidence>
<evidence type="ECO:0000256" key="1">
    <source>
        <dbReference type="ARBA" id="ARBA00004477"/>
    </source>
</evidence>
<dbReference type="PANTHER" id="PTHR15451:SF19">
    <property type="entry name" value="ERGOSTEROL BIOSYNTHETIC PROTEIN 28 HOMOLOG"/>
    <property type="match status" value="1"/>
</dbReference>